<feature type="binding site" evidence="5">
    <location>
        <position position="63"/>
    </location>
    <ligand>
        <name>FMN</name>
        <dbReference type="ChEBI" id="CHEBI:58210"/>
    </ligand>
</feature>
<evidence type="ECO:0000256" key="3">
    <source>
        <dbReference type="ARBA" id="ARBA00022643"/>
    </source>
</evidence>
<evidence type="ECO:0008006" key="10">
    <source>
        <dbReference type="Google" id="ProtNLM"/>
    </source>
</evidence>
<keyword evidence="4" id="KW-0560">Oxidoreductase</keyword>
<gene>
    <name evidence="8" type="ORF">SD28_04990</name>
</gene>
<feature type="domain" description="Pyridoxamine 5'-phosphate oxidase N-terminal" evidence="6">
    <location>
        <begin position="21"/>
        <end position="138"/>
    </location>
</feature>
<feature type="binding site" evidence="5">
    <location>
        <begin position="41"/>
        <end position="46"/>
    </location>
    <ligand>
        <name>FMN</name>
        <dbReference type="ChEBI" id="CHEBI:58210"/>
    </ligand>
</feature>
<dbReference type="GO" id="GO:0010181">
    <property type="term" value="F:FMN binding"/>
    <property type="evidence" value="ECO:0007669"/>
    <property type="project" value="InterPro"/>
</dbReference>
<comment type="cofactor">
    <cofactor evidence="5">
        <name>FMN</name>
        <dbReference type="ChEBI" id="CHEBI:58210"/>
    </cofactor>
    <text evidence="5">Binds 1 FMN per subunit.</text>
</comment>
<dbReference type="InterPro" id="IPR000659">
    <property type="entry name" value="Pyridox_Oxase"/>
</dbReference>
<feature type="binding site" evidence="5">
    <location>
        <begin position="120"/>
        <end position="121"/>
    </location>
    <ligand>
        <name>FMN</name>
        <dbReference type="ChEBI" id="CHEBI:58210"/>
    </ligand>
</feature>
<evidence type="ECO:0000256" key="5">
    <source>
        <dbReference type="PIRSR" id="PIRSR000190-2"/>
    </source>
</evidence>
<feature type="binding site" evidence="5">
    <location>
        <position position="85"/>
    </location>
    <ligand>
        <name>FMN</name>
        <dbReference type="ChEBI" id="CHEBI:58210"/>
    </ligand>
</feature>
<dbReference type="HOGENOM" id="CLU_032263_2_1_6"/>
<evidence type="ECO:0000259" key="7">
    <source>
        <dbReference type="Pfam" id="PF10590"/>
    </source>
</evidence>
<dbReference type="AlphaFoldDB" id="A0A0A8E505"/>
<dbReference type="Gene3D" id="2.30.110.10">
    <property type="entry name" value="Electron Transport, Fmn-binding Protein, Chain A"/>
    <property type="match status" value="1"/>
</dbReference>
<keyword evidence="2" id="KW-0285">Flavoprotein</keyword>
<dbReference type="NCBIfam" id="NF004231">
    <property type="entry name" value="PRK05679.1"/>
    <property type="match status" value="1"/>
</dbReference>
<evidence type="ECO:0000259" key="6">
    <source>
        <dbReference type="Pfam" id="PF01243"/>
    </source>
</evidence>
<dbReference type="RefSeq" id="WP_039124720.1">
    <property type="nucleotide sequence ID" value="NZ_CP010427.1"/>
</dbReference>
<dbReference type="SUPFAM" id="SSF50475">
    <property type="entry name" value="FMN-binding split barrel"/>
    <property type="match status" value="1"/>
</dbReference>
<dbReference type="PANTHER" id="PTHR10851">
    <property type="entry name" value="PYRIDOXINE-5-PHOSPHATE OXIDASE"/>
    <property type="match status" value="1"/>
</dbReference>
<dbReference type="PANTHER" id="PTHR10851:SF0">
    <property type="entry name" value="PYRIDOXINE-5'-PHOSPHATE OXIDASE"/>
    <property type="match status" value="1"/>
</dbReference>
<feature type="binding site" evidence="5">
    <location>
        <position position="177"/>
    </location>
    <ligand>
        <name>FMN</name>
        <dbReference type="ChEBI" id="CHEBI:58210"/>
    </ligand>
</feature>
<keyword evidence="9" id="KW-1185">Reference proteome</keyword>
<protein>
    <recommendedName>
        <fullName evidence="10">Pyridoxamine 5'-phosphate oxidase</fullName>
    </recommendedName>
</protein>
<sequence>MVCPITKFNDWWHIASLNSPLKQKNAVCISTIDLHGFPSGRFVDLKKVDRDGFVFCTYLDSQKGIEINNNPKVALTIWWDHVNYQIRVIGVANKLESSEAKKYWENRSFSAKVTTTVCDQSQRLDHESLLEDKFNNLYKMLKEERKDIPKPDNWGGYCITPLKIEFLTFKDSRLHLRELYEAHGKEWSMQLLQP</sequence>
<dbReference type="EMBL" id="CP010427">
    <property type="protein sequence ID" value="AJC49034.1"/>
    <property type="molecule type" value="Genomic_DNA"/>
</dbReference>
<evidence type="ECO:0000256" key="4">
    <source>
        <dbReference type="ARBA" id="ARBA00023002"/>
    </source>
</evidence>
<evidence type="ECO:0000313" key="8">
    <source>
        <dbReference type="EMBL" id="AJC49034.1"/>
    </source>
</evidence>
<accession>A0A0A8E505</accession>
<evidence type="ECO:0000256" key="2">
    <source>
        <dbReference type="ARBA" id="ARBA00022630"/>
    </source>
</evidence>
<dbReference type="InterPro" id="IPR011576">
    <property type="entry name" value="Pyridox_Oxase_N"/>
</dbReference>
<dbReference type="KEGG" id="fgu:SD28_04990"/>
<dbReference type="InterPro" id="IPR019576">
    <property type="entry name" value="Pyridoxamine_oxidase_dimer_C"/>
</dbReference>
<keyword evidence="3 5" id="KW-0288">FMN</keyword>
<proteinExistence type="inferred from homology"/>
<dbReference type="GO" id="GO:0008615">
    <property type="term" value="P:pyridoxine biosynthetic process"/>
    <property type="evidence" value="ECO:0007669"/>
    <property type="project" value="InterPro"/>
</dbReference>
<dbReference type="GO" id="GO:0004733">
    <property type="term" value="F:pyridoxamine phosphate oxidase activity"/>
    <property type="evidence" value="ECO:0007669"/>
    <property type="project" value="InterPro"/>
</dbReference>
<dbReference type="PIRSF" id="PIRSF000190">
    <property type="entry name" value="Pyd_amn-ph_oxd"/>
    <property type="match status" value="1"/>
</dbReference>
<reference evidence="8 9" key="1">
    <citation type="submission" date="2014-12" db="EMBL/GenBank/DDBJ databases">
        <title>Complete genome sequence of Francisella guanzhouensis strain 08HL01032 isolated from air-conditioning system in China.</title>
        <authorList>
            <person name="Svensson D."/>
            <person name="Ohrman C."/>
            <person name="Backman S."/>
            <person name="Karlsson E."/>
            <person name="Nilsson E."/>
            <person name="Bystrom M."/>
            <person name="Larkeryd A."/>
            <person name="Stenberg P."/>
            <person name="Scholtz H.C."/>
            <person name="Forsman M."/>
            <person name="Sjodin A."/>
        </authorList>
    </citation>
    <scope>NUCLEOTIDE SEQUENCE [LARGE SCALE GENOMIC DNA]</scope>
    <source>
        <strain evidence="8 9">08HL01032</strain>
    </source>
</reference>
<dbReference type="Proteomes" id="UP000031104">
    <property type="component" value="Chromosome"/>
</dbReference>
<organism evidence="8 9">
    <name type="scientific">Allofrancisella guangzhouensis</name>
    <dbReference type="NCBI Taxonomy" id="594679"/>
    <lineage>
        <taxon>Bacteria</taxon>
        <taxon>Pseudomonadati</taxon>
        <taxon>Pseudomonadota</taxon>
        <taxon>Gammaproteobacteria</taxon>
        <taxon>Thiotrichales</taxon>
        <taxon>Francisellaceae</taxon>
        <taxon>Allofrancisella</taxon>
    </lineage>
</organism>
<evidence type="ECO:0000256" key="1">
    <source>
        <dbReference type="ARBA" id="ARBA00007301"/>
    </source>
</evidence>
<dbReference type="STRING" id="594679.SD28_04990"/>
<dbReference type="InterPro" id="IPR012349">
    <property type="entry name" value="Split_barrel_FMN-bd"/>
</dbReference>
<dbReference type="Pfam" id="PF10590">
    <property type="entry name" value="PNP_phzG_C"/>
    <property type="match status" value="1"/>
</dbReference>
<dbReference type="Pfam" id="PF01243">
    <property type="entry name" value="PNPOx_N"/>
    <property type="match status" value="1"/>
</dbReference>
<comment type="similarity">
    <text evidence="1">Belongs to the pyridoxamine 5'-phosphate oxidase family.</text>
</comment>
<evidence type="ECO:0000313" key="9">
    <source>
        <dbReference type="Proteomes" id="UP000031104"/>
    </source>
</evidence>
<dbReference type="OrthoDB" id="9780392at2"/>
<feature type="domain" description="Pyridoxine 5'-phosphate oxidase dimerisation C-terminal" evidence="7">
    <location>
        <begin position="154"/>
        <end position="194"/>
    </location>
</feature>
<name>A0A0A8E505_9GAMM</name>